<keyword evidence="8 11" id="KW-0406">Ion transport</keyword>
<comment type="subunit">
    <text evidence="11">F-type ATPases have 2 components, F(1) - the catalytic core - and F(0) - the membrane proton channel. F(1) has five subunits: alpha(3), beta(3), gamma(1), delta(1), epsilon(1). F(0) has four main subunits: a(1), b(1), b'(1) and c(10-14). The alpha and beta chains form an alternating ring which encloses part of the gamma chain. F(1) is attached to F(0) by a central stalk formed by the gamma and epsilon chains, while a peripheral stalk is formed by the delta, b and b' chains.</text>
</comment>
<evidence type="ECO:0000256" key="12">
    <source>
        <dbReference type="RuleBase" id="RU003848"/>
    </source>
</evidence>
<feature type="coiled-coil region" evidence="13">
    <location>
        <begin position="118"/>
        <end position="153"/>
    </location>
</feature>
<evidence type="ECO:0000256" key="8">
    <source>
        <dbReference type="ARBA" id="ARBA00023065"/>
    </source>
</evidence>
<dbReference type="AlphaFoldDB" id="A0A1C9CBK8"/>
<sequence>MTDMSLLLLSDTEILNSSPEGGMFDFDATMPLMVLQFLILMVVLNIIFYKPISKILDVRDEYIRNSLTTASTYLVDANQLTEKYEQELALSRQQAQQTIRLSQQQAQKTVSDNIKIAQQEAQKLVSESSIQLNQQKEEAIKTLENQVDTLSKKIQSKLLISI</sequence>
<evidence type="ECO:0000256" key="7">
    <source>
        <dbReference type="ARBA" id="ARBA00022989"/>
    </source>
</evidence>
<evidence type="ECO:0000256" key="1">
    <source>
        <dbReference type="ARBA" id="ARBA00004167"/>
    </source>
</evidence>
<dbReference type="GO" id="GO:0005886">
    <property type="term" value="C:plasma membrane"/>
    <property type="evidence" value="ECO:0007669"/>
    <property type="project" value="UniProtKB-SubCell"/>
</dbReference>
<keyword evidence="3 11" id="KW-0813">Transport</keyword>
<keyword evidence="11" id="KW-0066">ATP synthesis</keyword>
<keyword evidence="13" id="KW-0175">Coiled coil</keyword>
<evidence type="ECO:0000256" key="4">
    <source>
        <dbReference type="ARBA" id="ARBA00022547"/>
    </source>
</evidence>
<comment type="subcellular location">
    <subcellularLocation>
        <location evidence="11">Cell membrane</location>
        <topology evidence="11">Single-pass membrane protein</topology>
    </subcellularLocation>
    <subcellularLocation>
        <location evidence="1">Membrane</location>
        <topology evidence="1">Single-pass membrane protein</topology>
    </subcellularLocation>
</comment>
<dbReference type="HAMAP" id="MF_01398">
    <property type="entry name" value="ATP_synth_b_bprime"/>
    <property type="match status" value="1"/>
</dbReference>
<evidence type="ECO:0000256" key="11">
    <source>
        <dbReference type="HAMAP-Rule" id="MF_01399"/>
    </source>
</evidence>
<dbReference type="InterPro" id="IPR034679">
    <property type="entry name" value="ATP_synth_b"/>
</dbReference>
<evidence type="ECO:0000256" key="9">
    <source>
        <dbReference type="ARBA" id="ARBA00023136"/>
    </source>
</evidence>
<dbReference type="PANTHER" id="PTHR33445">
    <property type="entry name" value="ATP SYNTHASE SUBUNIT B', CHLOROPLASTIC"/>
    <property type="match status" value="1"/>
</dbReference>
<keyword evidence="5 11" id="KW-0812">Transmembrane</keyword>
<geneLocation type="plastid" evidence="14"/>
<comment type="similarity">
    <text evidence="2 11 12">Belongs to the ATPase B chain family.</text>
</comment>
<keyword evidence="7 11" id="KW-1133">Transmembrane helix</keyword>
<evidence type="ECO:0000256" key="6">
    <source>
        <dbReference type="ARBA" id="ARBA00022781"/>
    </source>
</evidence>
<accession>A0A1C9CBK8</accession>
<dbReference type="CDD" id="cd06503">
    <property type="entry name" value="ATP-synt_Fo_b"/>
    <property type="match status" value="1"/>
</dbReference>
<dbReference type="Pfam" id="PF00430">
    <property type="entry name" value="ATP-synt_B"/>
    <property type="match status" value="1"/>
</dbReference>
<dbReference type="EMBL" id="KX284716">
    <property type="protein sequence ID" value="AOM65734.1"/>
    <property type="molecule type" value="Genomic_DNA"/>
</dbReference>
<keyword evidence="4 11" id="KW-0138">CF(0)</keyword>
<dbReference type="InterPro" id="IPR002146">
    <property type="entry name" value="ATP_synth_b/b'su_bac/chlpt"/>
</dbReference>
<organism evidence="14">
    <name type="scientific">Apophlaea sinclairii</name>
    <dbReference type="NCBI Taxonomy" id="212746"/>
    <lineage>
        <taxon>Eukaryota</taxon>
        <taxon>Rhodophyta</taxon>
        <taxon>Florideophyceae</taxon>
        <taxon>Hildenbrandiophycidae</taxon>
        <taxon>Hildenbrandiales</taxon>
        <taxon>Hildenbrandiaceae</taxon>
        <taxon>Apophlaea</taxon>
    </lineage>
</organism>
<dbReference type="HAMAP" id="MF_01399">
    <property type="entry name" value="ATP_synth_bprime"/>
    <property type="match status" value="1"/>
</dbReference>
<evidence type="ECO:0000313" key="14">
    <source>
        <dbReference type="EMBL" id="AOM65734.1"/>
    </source>
</evidence>
<dbReference type="RefSeq" id="YP_009296594.1">
    <property type="nucleotide sequence ID" value="NC_031172.1"/>
</dbReference>
<keyword evidence="9 11" id="KW-0472">Membrane</keyword>
<keyword evidence="6 11" id="KW-0375">Hydrogen ion transport</keyword>
<feature type="transmembrane region" description="Helical" evidence="11">
    <location>
        <begin position="28"/>
        <end position="49"/>
    </location>
</feature>
<comment type="function">
    <text evidence="11">Component of the F(0) channel, it forms part of the peripheral stalk, linking F(1) to F(0). The b'-subunit is a diverged and duplicated form of b found in plants and photosynthetic bacteria.</text>
</comment>
<name>A0A1C9CBK8_9FLOR</name>
<dbReference type="InterPro" id="IPR050059">
    <property type="entry name" value="ATP_synthase_B_chain"/>
</dbReference>
<reference evidence="14" key="1">
    <citation type="journal article" date="2016" name="BMC Biol.">
        <title>Parallel evolution of highly conserved plastid genome architecture in red seaweeds and seed plants.</title>
        <authorList>
            <person name="Lee J."/>
            <person name="Cho C.H."/>
            <person name="Park S.I."/>
            <person name="Choi J.W."/>
            <person name="Song H.S."/>
            <person name="West J.A."/>
            <person name="Bhattacharya D."/>
            <person name="Yoon H.S."/>
        </authorList>
    </citation>
    <scope>NUCLEOTIDE SEQUENCE</scope>
</reference>
<dbReference type="GeneID" id="29072970"/>
<protein>
    <submittedName>
        <fullName evidence="14">ATP synthase CFO B' chain subunit II</fullName>
    </submittedName>
</protein>
<dbReference type="GO" id="GO:0046961">
    <property type="term" value="F:proton-transporting ATPase activity, rotational mechanism"/>
    <property type="evidence" value="ECO:0007669"/>
    <property type="project" value="TreeGrafter"/>
</dbReference>
<dbReference type="NCBIfam" id="NF005607">
    <property type="entry name" value="PRK07353.1"/>
    <property type="match status" value="1"/>
</dbReference>
<evidence type="ECO:0000256" key="10">
    <source>
        <dbReference type="ARBA" id="ARBA00025198"/>
    </source>
</evidence>
<evidence type="ECO:0000256" key="5">
    <source>
        <dbReference type="ARBA" id="ARBA00022692"/>
    </source>
</evidence>
<dbReference type="GO" id="GO:0046933">
    <property type="term" value="F:proton-transporting ATP synthase activity, rotational mechanism"/>
    <property type="evidence" value="ECO:0007669"/>
    <property type="project" value="UniProtKB-UniRule"/>
</dbReference>
<evidence type="ECO:0000256" key="3">
    <source>
        <dbReference type="ARBA" id="ARBA00022448"/>
    </source>
</evidence>
<evidence type="ECO:0000256" key="2">
    <source>
        <dbReference type="ARBA" id="ARBA00005513"/>
    </source>
</evidence>
<evidence type="ECO:0000256" key="13">
    <source>
        <dbReference type="SAM" id="Coils"/>
    </source>
</evidence>
<comment type="function">
    <text evidence="10 11">F(1)F(0) ATP synthase produces ATP from ADP in the presence of a proton or sodium gradient. F-type ATPases consist of two structural domains, F(1) containing the extramembraneous catalytic core and F(0) containing the membrane proton channel, linked together by a central stalk and a peripheral stalk. During catalysis, ATP synthesis in the catalytic domain of F(1) is coupled via a rotary mechanism of the central stalk subunits to proton translocation.</text>
</comment>
<proteinExistence type="inferred from homology"/>
<keyword evidence="11" id="KW-1003">Cell membrane</keyword>
<dbReference type="PANTHER" id="PTHR33445:SF2">
    <property type="entry name" value="ATP SYNTHASE SUBUNIT B', CHLOROPLASTIC"/>
    <property type="match status" value="1"/>
</dbReference>
<keyword evidence="14" id="KW-0934">Plastid</keyword>
<dbReference type="GO" id="GO:0045259">
    <property type="term" value="C:proton-transporting ATP synthase complex"/>
    <property type="evidence" value="ECO:0007669"/>
    <property type="project" value="UniProtKB-KW"/>
</dbReference>
<gene>
    <name evidence="11 14" type="primary">atpG</name>
    <name evidence="11" type="synonym">atpF2</name>
    <name evidence="14" type="ORF">Apop_044</name>
</gene>